<dbReference type="EMBL" id="FRAG01000005">
    <property type="protein sequence ID" value="SHJ67086.1"/>
    <property type="molecule type" value="Genomic_DNA"/>
</dbReference>
<evidence type="ECO:0000256" key="1">
    <source>
        <dbReference type="PIRSR" id="PIRSR620023-1"/>
    </source>
</evidence>
<dbReference type="OrthoDB" id="9805604at2"/>
<organism evidence="4 5">
    <name type="scientific">Paramaledivibacter caminithermalis (strain DSM 15212 / CIP 107654 / DViRD3)</name>
    <name type="common">Clostridium caminithermale</name>
    <dbReference type="NCBI Taxonomy" id="1121301"/>
    <lineage>
        <taxon>Bacteria</taxon>
        <taxon>Bacillati</taxon>
        <taxon>Bacillota</taxon>
        <taxon>Clostridia</taxon>
        <taxon>Peptostreptococcales</taxon>
        <taxon>Caminicellaceae</taxon>
        <taxon>Paramaledivibacter</taxon>
    </lineage>
</organism>
<dbReference type="Gene3D" id="3.40.50.11190">
    <property type="match status" value="1"/>
</dbReference>
<evidence type="ECO:0000259" key="3">
    <source>
        <dbReference type="Pfam" id="PF04101"/>
    </source>
</evidence>
<proteinExistence type="predicted"/>
<dbReference type="STRING" id="1121301.SAMN02745912_00697"/>
<dbReference type="SUPFAM" id="SSF53756">
    <property type="entry name" value="UDP-Glycosyltransferase/glycogen phosphorylase"/>
    <property type="match status" value="1"/>
</dbReference>
<accession>A0A1M6L7B0</accession>
<dbReference type="RefSeq" id="WP_084111648.1">
    <property type="nucleotide sequence ID" value="NZ_FRAG01000005.1"/>
</dbReference>
<dbReference type="Gene3D" id="3.40.50.2000">
    <property type="entry name" value="Glycogen Phosphorylase B"/>
    <property type="match status" value="1"/>
</dbReference>
<protein>
    <submittedName>
        <fullName evidence="4">UDP-2,4-diacetamido-2,4,6-trideoxy-beta-L-altropyranose hydrolase</fullName>
    </submittedName>
</protein>
<evidence type="ECO:0000313" key="5">
    <source>
        <dbReference type="Proteomes" id="UP000184465"/>
    </source>
</evidence>
<keyword evidence="5" id="KW-1185">Reference proteome</keyword>
<dbReference type="Proteomes" id="UP000184465">
    <property type="component" value="Unassembled WGS sequence"/>
</dbReference>
<dbReference type="Pfam" id="PF04101">
    <property type="entry name" value="Glyco_tran_28_C"/>
    <property type="match status" value="1"/>
</dbReference>
<evidence type="ECO:0000313" key="4">
    <source>
        <dbReference type="EMBL" id="SHJ67086.1"/>
    </source>
</evidence>
<name>A0A1M6L7B0_PARC5</name>
<dbReference type="GO" id="GO:0016787">
    <property type="term" value="F:hydrolase activity"/>
    <property type="evidence" value="ECO:0007669"/>
    <property type="project" value="UniProtKB-KW"/>
</dbReference>
<reference evidence="4 5" key="1">
    <citation type="submission" date="2016-11" db="EMBL/GenBank/DDBJ databases">
        <authorList>
            <person name="Jaros S."/>
            <person name="Januszkiewicz K."/>
            <person name="Wedrychowicz H."/>
        </authorList>
    </citation>
    <scope>NUCLEOTIDE SEQUENCE [LARGE SCALE GENOMIC DNA]</scope>
    <source>
        <strain evidence="4 5">DSM 15212</strain>
    </source>
</reference>
<feature type="active site" description="Proton acceptor" evidence="1">
    <location>
        <position position="37"/>
    </location>
</feature>
<dbReference type="GO" id="GO:0016758">
    <property type="term" value="F:hexosyltransferase activity"/>
    <property type="evidence" value="ECO:0007669"/>
    <property type="project" value="InterPro"/>
</dbReference>
<gene>
    <name evidence="4" type="ORF">SAMN02745912_00697</name>
</gene>
<sequence length="372" mass="43160">MSKRKEKRERRKAFSLLYTMYNILFRVDGSSNIGMGHVMRSLTIAKEFRKMNCNVVFISKYKEGVEKILEEDFNVIKLRNGIHLKGYDYGEESELKAELEELQKIFNNYSYIDLFLVDSYNVTDNYFLEIKKYVNRLAYIDDINKFCKHIDILINGNITANDMGYKKYREDQLLFLGTKYNLIRDEFKNLPKRSVNDDVRKVMITTGGADPYNMSIKLLDILLKSEKSRNLQYYVVLGKGFKNKEKLKDFSKKYANVVLKENVKYMSKIMLECDVAISAGGGTLYELCSCGTPTIAFIVAENQEKLVDKLSRLKYIKSIGWYDEITKNKLISVFNKLCRDKDARKDMSSRGQFLVDGLGGSRITKEIINSLT</sequence>
<dbReference type="InterPro" id="IPR020023">
    <property type="entry name" value="PseG"/>
</dbReference>
<dbReference type="AlphaFoldDB" id="A0A1M6L7B0"/>
<feature type="domain" description="Glycosyl transferase family 28 C-terminal" evidence="3">
    <location>
        <begin position="204"/>
        <end position="350"/>
    </location>
</feature>
<feature type="binding site" evidence="2">
    <location>
        <position position="184"/>
    </location>
    <ligand>
        <name>substrate</name>
    </ligand>
</feature>
<dbReference type="PANTHER" id="PTHR21015">
    <property type="entry name" value="UDP-N-ACETYLGLUCOSAMINE--N-ACETYLMURAMYL-(PENTAPEPTIDE) PYROPHOSPHORYL-UNDECAPRENOL N-ACETYLGLUCOSAMINE TRANSFERASE 1"/>
    <property type="match status" value="1"/>
</dbReference>
<keyword evidence="4" id="KW-0378">Hydrolase</keyword>
<dbReference type="InterPro" id="IPR007235">
    <property type="entry name" value="Glyco_trans_28_C"/>
</dbReference>
<dbReference type="PANTHER" id="PTHR21015:SF22">
    <property type="entry name" value="GLYCOSYLTRANSFERASE"/>
    <property type="match status" value="1"/>
</dbReference>
<dbReference type="NCBIfam" id="TIGR03590">
    <property type="entry name" value="PseG"/>
    <property type="match status" value="1"/>
</dbReference>
<feature type="binding site" evidence="2">
    <location>
        <position position="286"/>
    </location>
    <ligand>
        <name>substrate</name>
    </ligand>
</feature>
<evidence type="ECO:0000256" key="2">
    <source>
        <dbReference type="PIRSR" id="PIRSR620023-2"/>
    </source>
</evidence>